<dbReference type="InParanoid" id="A0A3N4L7W9"/>
<protein>
    <recommendedName>
        <fullName evidence="2">YDG domain-containing protein</fullName>
    </recommendedName>
</protein>
<evidence type="ECO:0000313" key="4">
    <source>
        <dbReference type="Proteomes" id="UP000267821"/>
    </source>
</evidence>
<dbReference type="InterPro" id="IPR003105">
    <property type="entry name" value="SRA_YDG"/>
</dbReference>
<evidence type="ECO:0000259" key="2">
    <source>
        <dbReference type="Pfam" id="PF02182"/>
    </source>
</evidence>
<dbReference type="InterPro" id="IPR045134">
    <property type="entry name" value="UHRF1/2-like"/>
</dbReference>
<dbReference type="InterPro" id="IPR036987">
    <property type="entry name" value="SRA-YDG_sf"/>
</dbReference>
<dbReference type="Proteomes" id="UP000267821">
    <property type="component" value="Unassembled WGS sequence"/>
</dbReference>
<keyword evidence="4" id="KW-1185">Reference proteome</keyword>
<reference evidence="3 4" key="1">
    <citation type="journal article" date="2018" name="Nat. Ecol. Evol.">
        <title>Pezizomycetes genomes reveal the molecular basis of ectomycorrhizal truffle lifestyle.</title>
        <authorList>
            <person name="Murat C."/>
            <person name="Payen T."/>
            <person name="Noel B."/>
            <person name="Kuo A."/>
            <person name="Morin E."/>
            <person name="Chen J."/>
            <person name="Kohler A."/>
            <person name="Krizsan K."/>
            <person name="Balestrini R."/>
            <person name="Da Silva C."/>
            <person name="Montanini B."/>
            <person name="Hainaut M."/>
            <person name="Levati E."/>
            <person name="Barry K.W."/>
            <person name="Belfiori B."/>
            <person name="Cichocki N."/>
            <person name="Clum A."/>
            <person name="Dockter R.B."/>
            <person name="Fauchery L."/>
            <person name="Guy J."/>
            <person name="Iotti M."/>
            <person name="Le Tacon F."/>
            <person name="Lindquist E.A."/>
            <person name="Lipzen A."/>
            <person name="Malagnac F."/>
            <person name="Mello A."/>
            <person name="Molinier V."/>
            <person name="Miyauchi S."/>
            <person name="Poulain J."/>
            <person name="Riccioni C."/>
            <person name="Rubini A."/>
            <person name="Sitrit Y."/>
            <person name="Splivallo R."/>
            <person name="Traeger S."/>
            <person name="Wang M."/>
            <person name="Zifcakova L."/>
            <person name="Wipf D."/>
            <person name="Zambonelli A."/>
            <person name="Paolocci F."/>
            <person name="Nowrousian M."/>
            <person name="Ottonello S."/>
            <person name="Baldrian P."/>
            <person name="Spatafora J.W."/>
            <person name="Henrissat B."/>
            <person name="Nagy L.G."/>
            <person name="Aury J.M."/>
            <person name="Wincker P."/>
            <person name="Grigoriev I.V."/>
            <person name="Bonfante P."/>
            <person name="Martin F.M."/>
        </authorList>
    </citation>
    <scope>NUCLEOTIDE SEQUENCE [LARGE SCALE GENOMIC DNA]</scope>
    <source>
        <strain evidence="3 4">ATCC MYA-4762</strain>
    </source>
</reference>
<dbReference type="Pfam" id="PF02182">
    <property type="entry name" value="SAD_SRA"/>
    <property type="match status" value="1"/>
</dbReference>
<dbReference type="OrthoDB" id="2270193at2759"/>
<gene>
    <name evidence="3" type="ORF">L211DRAFT_853871</name>
</gene>
<dbReference type="InterPro" id="IPR015947">
    <property type="entry name" value="PUA-like_sf"/>
</dbReference>
<dbReference type="Gene3D" id="2.30.280.10">
    <property type="entry name" value="SRA-YDG"/>
    <property type="match status" value="1"/>
</dbReference>
<proteinExistence type="predicted"/>
<dbReference type="GO" id="GO:0044027">
    <property type="term" value="P:negative regulation of gene expression via chromosomal CpG island methylation"/>
    <property type="evidence" value="ECO:0007669"/>
    <property type="project" value="TreeGrafter"/>
</dbReference>
<dbReference type="AlphaFoldDB" id="A0A3N4L7W9"/>
<dbReference type="SUPFAM" id="SSF88697">
    <property type="entry name" value="PUA domain-like"/>
    <property type="match status" value="1"/>
</dbReference>
<keyword evidence="1" id="KW-0539">Nucleus</keyword>
<evidence type="ECO:0000313" key="3">
    <source>
        <dbReference type="EMBL" id="RPB18696.1"/>
    </source>
</evidence>
<organism evidence="3 4">
    <name type="scientific">Terfezia boudieri ATCC MYA-4762</name>
    <dbReference type="NCBI Taxonomy" id="1051890"/>
    <lineage>
        <taxon>Eukaryota</taxon>
        <taxon>Fungi</taxon>
        <taxon>Dikarya</taxon>
        <taxon>Ascomycota</taxon>
        <taxon>Pezizomycotina</taxon>
        <taxon>Pezizomycetes</taxon>
        <taxon>Pezizales</taxon>
        <taxon>Pezizaceae</taxon>
        <taxon>Terfezia</taxon>
    </lineage>
</organism>
<evidence type="ECO:0000256" key="1">
    <source>
        <dbReference type="ARBA" id="ARBA00023242"/>
    </source>
</evidence>
<feature type="domain" description="YDG" evidence="2">
    <location>
        <begin position="63"/>
        <end position="134"/>
    </location>
</feature>
<name>A0A3N4L7W9_9PEZI</name>
<dbReference type="EMBL" id="ML121614">
    <property type="protein sequence ID" value="RPB18696.1"/>
    <property type="molecule type" value="Genomic_DNA"/>
</dbReference>
<dbReference type="PANTHER" id="PTHR14140">
    <property type="entry name" value="E3 UBIQUITIN-PROTEIN LIGASE UHRF-RELATED"/>
    <property type="match status" value="1"/>
</dbReference>
<dbReference type="PANTHER" id="PTHR14140:SF27">
    <property type="entry name" value="OS04G0289800 PROTEIN"/>
    <property type="match status" value="1"/>
</dbReference>
<sequence length="149" mass="16397">MRYRIPRTVRQASYDNVVSPLILASLRTSETGTVQVLLNNLLLAFKLFQPMMRHQWHPSNISSFMAGISGTPKTGSQSIVLSEEYKDVDERDTLVYSDAGGRENKKTGTHVAEVQSSDQTLDKINATLAITGHTLNVVATILPLIDGLL</sequence>
<dbReference type="GO" id="GO:0016567">
    <property type="term" value="P:protein ubiquitination"/>
    <property type="evidence" value="ECO:0007669"/>
    <property type="project" value="TreeGrafter"/>
</dbReference>
<accession>A0A3N4L7W9</accession>
<dbReference type="GO" id="GO:0061630">
    <property type="term" value="F:ubiquitin protein ligase activity"/>
    <property type="evidence" value="ECO:0007669"/>
    <property type="project" value="TreeGrafter"/>
</dbReference>